<dbReference type="GO" id="GO:0006694">
    <property type="term" value="P:steroid biosynthetic process"/>
    <property type="evidence" value="ECO:0007669"/>
    <property type="project" value="InterPro"/>
</dbReference>
<dbReference type="EMBL" id="NJAI01000004">
    <property type="protein sequence ID" value="PHM54823.1"/>
    <property type="molecule type" value="Genomic_DNA"/>
</dbReference>
<name>A0A2G0Q6J6_XENHO</name>
<dbReference type="Pfam" id="PF01073">
    <property type="entry name" value="3Beta_HSD"/>
    <property type="match status" value="1"/>
</dbReference>
<organism evidence="2 3">
    <name type="scientific">Xenorhabdus hominickii</name>
    <dbReference type="NCBI Taxonomy" id="351679"/>
    <lineage>
        <taxon>Bacteria</taxon>
        <taxon>Pseudomonadati</taxon>
        <taxon>Pseudomonadota</taxon>
        <taxon>Gammaproteobacteria</taxon>
        <taxon>Enterobacterales</taxon>
        <taxon>Morganellaceae</taxon>
        <taxon>Xenorhabdus</taxon>
    </lineage>
</organism>
<sequence>MAAYSKLAPVNVQGTHHVIEFCLQGNIPMLYTSSFSMVGDHLYRANFTLRESDLDVGQRFDGMSYARTKFESEQAIHQAGKKGL</sequence>
<dbReference type="InterPro" id="IPR036291">
    <property type="entry name" value="NAD(P)-bd_dom_sf"/>
</dbReference>
<dbReference type="SUPFAM" id="SSF51735">
    <property type="entry name" value="NAD(P)-binding Rossmann-fold domains"/>
    <property type="match status" value="1"/>
</dbReference>
<evidence type="ECO:0000259" key="1">
    <source>
        <dbReference type="Pfam" id="PF01073"/>
    </source>
</evidence>
<feature type="domain" description="3-beta hydroxysteroid dehydrogenase/isomerase" evidence="1">
    <location>
        <begin position="7"/>
        <end position="80"/>
    </location>
</feature>
<proteinExistence type="predicted"/>
<accession>A0A2G0Q6J6</accession>
<dbReference type="Proteomes" id="UP000225433">
    <property type="component" value="Unassembled WGS sequence"/>
</dbReference>
<evidence type="ECO:0000313" key="3">
    <source>
        <dbReference type="Proteomes" id="UP000225433"/>
    </source>
</evidence>
<gene>
    <name evidence="2" type="ORF">Xhom_02780</name>
</gene>
<reference evidence="2 3" key="1">
    <citation type="journal article" date="2017" name="Nat. Microbiol.">
        <title>Natural product diversity associated with the nematode symbionts Photorhabdus and Xenorhabdus.</title>
        <authorList>
            <person name="Tobias N.J."/>
            <person name="Wolff H."/>
            <person name="Djahanschiri B."/>
            <person name="Grundmann F."/>
            <person name="Kronenwerth M."/>
            <person name="Shi Y.M."/>
            <person name="Simonyi S."/>
            <person name="Grun P."/>
            <person name="Shapiro-Ilan D."/>
            <person name="Pidot S.J."/>
            <person name="Stinear T.P."/>
            <person name="Ebersberger I."/>
            <person name="Bode H.B."/>
        </authorList>
    </citation>
    <scope>NUCLEOTIDE SEQUENCE [LARGE SCALE GENOMIC DNA]</scope>
    <source>
        <strain evidence="2 3">DSM 17903</strain>
    </source>
</reference>
<dbReference type="Gene3D" id="3.40.50.720">
    <property type="entry name" value="NAD(P)-binding Rossmann-like Domain"/>
    <property type="match status" value="1"/>
</dbReference>
<protein>
    <submittedName>
        <fullName evidence="2">Thioester reductase</fullName>
    </submittedName>
</protein>
<evidence type="ECO:0000313" key="2">
    <source>
        <dbReference type="EMBL" id="PHM54823.1"/>
    </source>
</evidence>
<dbReference type="AlphaFoldDB" id="A0A2G0Q6J6"/>
<dbReference type="InterPro" id="IPR002225">
    <property type="entry name" value="3Beta_OHSteriod_DH/Estase"/>
</dbReference>
<comment type="caution">
    <text evidence="2">The sequence shown here is derived from an EMBL/GenBank/DDBJ whole genome shotgun (WGS) entry which is preliminary data.</text>
</comment>
<dbReference type="GO" id="GO:0016616">
    <property type="term" value="F:oxidoreductase activity, acting on the CH-OH group of donors, NAD or NADP as acceptor"/>
    <property type="evidence" value="ECO:0007669"/>
    <property type="project" value="InterPro"/>
</dbReference>